<proteinExistence type="predicted"/>
<comment type="caution">
    <text evidence="1">The sequence shown here is derived from an EMBL/GenBank/DDBJ whole genome shotgun (WGS) entry which is preliminary data.</text>
</comment>
<evidence type="ECO:0008006" key="3">
    <source>
        <dbReference type="Google" id="ProtNLM"/>
    </source>
</evidence>
<dbReference type="Proteomes" id="UP001152519">
    <property type="component" value="Unassembled WGS sequence"/>
</dbReference>
<name>A0A9W4DKW7_9ACTN</name>
<accession>A0A9W4DKW7</accession>
<evidence type="ECO:0000313" key="1">
    <source>
        <dbReference type="EMBL" id="CAG6391548.1"/>
    </source>
</evidence>
<dbReference type="RefSeq" id="WP_251485253.1">
    <property type="nucleotide sequence ID" value="NZ_CAJSLV010000024.1"/>
</dbReference>
<keyword evidence="2" id="KW-1185">Reference proteome</keyword>
<organism evidence="1 2">
    <name type="scientific">Actinacidiphila cocklensis</name>
    <dbReference type="NCBI Taxonomy" id="887465"/>
    <lineage>
        <taxon>Bacteria</taxon>
        <taxon>Bacillati</taxon>
        <taxon>Actinomycetota</taxon>
        <taxon>Actinomycetes</taxon>
        <taxon>Kitasatosporales</taxon>
        <taxon>Streptomycetaceae</taxon>
        <taxon>Actinacidiphila</taxon>
    </lineage>
</organism>
<dbReference type="AlphaFoldDB" id="A0A9W4DKW7"/>
<gene>
    <name evidence="1" type="ORF">SCOCK_120184</name>
</gene>
<reference evidence="1" key="1">
    <citation type="submission" date="2021-05" db="EMBL/GenBank/DDBJ databases">
        <authorList>
            <person name="Arsene-Ploetze F."/>
        </authorList>
    </citation>
    <scope>NUCLEOTIDE SEQUENCE</scope>
    <source>
        <strain evidence="1">DSM 42138</strain>
    </source>
</reference>
<evidence type="ECO:0000313" key="2">
    <source>
        <dbReference type="Proteomes" id="UP001152519"/>
    </source>
</evidence>
<sequence length="344" mass="37752">MPWSKEFGQEKRAEGAMTRWGESGTFFGKLRGRGIPVIDRSFGDQRLARMQDAALQGGAERWAAVRAPLAAARGPEDLTFLVEGLQEVSGVERWTADVLAEHPDDTLALLVSGARHAGWAWQARGESLASGVPASQWNLFQERLKVAEEQLLEVAEREPDWAAPWYFLLACGRGTQVGPEVAESRFEEVCRRAPGHVAAHSQRLQQLCKKWGGSHEQMFAFAREAARRAPDGSGLGQLVATAHLEVWADSGGGENSTVLRDPAVVRELHAAAALSVHHPAFVRERDWAVGVNTFAMAFALAGEDAAARVMFRSVGKRVTRTPWRYLNAQSPVAPFLLWRDRVGG</sequence>
<protein>
    <recommendedName>
        <fullName evidence="3">DUF4034 domain-containing protein</fullName>
    </recommendedName>
</protein>
<dbReference type="EMBL" id="CAJSLV010000024">
    <property type="protein sequence ID" value="CAG6391548.1"/>
    <property type="molecule type" value="Genomic_DNA"/>
</dbReference>